<feature type="signal peptide" evidence="2">
    <location>
        <begin position="1"/>
        <end position="19"/>
    </location>
</feature>
<keyword evidence="7" id="KW-1185">Reference proteome</keyword>
<dbReference type="InterPro" id="IPR037140">
    <property type="entry name" value="VHL_beta_dom_sf"/>
</dbReference>
<dbReference type="Gene3D" id="2.140.10.30">
    <property type="entry name" value="Dipeptidylpeptidase IV, N-terminal domain"/>
    <property type="match status" value="1"/>
</dbReference>
<feature type="chain" id="PRO_5036810717" evidence="2">
    <location>
        <begin position="20"/>
        <end position="777"/>
    </location>
</feature>
<dbReference type="Pfam" id="PF00326">
    <property type="entry name" value="Peptidase_S9"/>
    <property type="match status" value="1"/>
</dbReference>
<organism evidence="6 7">
    <name type="scientific">Luteolibacter ambystomatis</name>
    <dbReference type="NCBI Taxonomy" id="2824561"/>
    <lineage>
        <taxon>Bacteria</taxon>
        <taxon>Pseudomonadati</taxon>
        <taxon>Verrucomicrobiota</taxon>
        <taxon>Verrucomicrobiia</taxon>
        <taxon>Verrucomicrobiales</taxon>
        <taxon>Verrucomicrobiaceae</taxon>
        <taxon>Luteolibacter</taxon>
    </lineage>
</organism>
<dbReference type="Pfam" id="PF00930">
    <property type="entry name" value="DPPIV_N"/>
    <property type="match status" value="1"/>
</dbReference>
<evidence type="ECO:0000259" key="3">
    <source>
        <dbReference type="Pfam" id="PF00326"/>
    </source>
</evidence>
<dbReference type="RefSeq" id="WP_211629783.1">
    <property type="nucleotide sequence ID" value="NZ_CP073100.1"/>
</dbReference>
<accession>A0A975IY26</accession>
<evidence type="ECO:0000259" key="5">
    <source>
        <dbReference type="Pfam" id="PF01847"/>
    </source>
</evidence>
<feature type="compositionally biased region" description="Basic and acidic residues" evidence="1">
    <location>
        <begin position="185"/>
        <end position="195"/>
    </location>
</feature>
<keyword evidence="2" id="KW-0732">Signal</keyword>
<dbReference type="Gene3D" id="3.40.50.1820">
    <property type="entry name" value="alpha/beta hydrolase"/>
    <property type="match status" value="1"/>
</dbReference>
<proteinExistence type="predicted"/>
<dbReference type="InterPro" id="IPR024053">
    <property type="entry name" value="VHL_beta_dom"/>
</dbReference>
<dbReference type="AlphaFoldDB" id="A0A975IY26"/>
<sequence>MKATAALFLFSALVTGLHAQGTKADYDRAKELGGKARSLVTDSTPRVTWTDTGTAFARTRDKVIAIDLATGKTRAATKEEADQAKIVTKNVPVLPFGRARSRDSSDQQPLEIRNETNETIGINWIDSRGESKSYGTIDPGKSATQSTYSGHVWSITDREGKPFAMVRTPDYPGVVRITGRPAEASPRERRSERRSTSGRVSPDGKTEAYVQGGNTLVIRPLPDGTPANATVLSPGERFDNETDWSPDSTRFVISSAKDVSVRQVTLVQSSPKDQLQPKVEKIDYVKPGDPIRQPFPRLYDAAAKKEIPVDHALFPNPWEIKELTWAADSSEFMFVYNQRGHQLMRILGVNAKDGKVRVIHEDKTDTFIDYSQKFYFRHLPETKEILWMSERDGWNHLYLIDTANGRIKNQITRGQWNVREIVDVDATKRTILFKALGTIPGQDPYYTHFARVNFDGSGLMRLTESNGDHRITFSPDQKHLIDTWSRMDQPPVTELRNAETGKLVCELGRGDDSALQKTGWSRAEPLSAKGRDGKTDIYGVLIKPSNFDPAKKYPVIENIYSGPHDFFVPKPYHAWTRMNDLAELGFIVVQIDGMGTNWRSKTFHDVAWKNLADAGLPDHIAWIKTAAATRPWMDLSRVGIYGGSAGGQNSLSAMLHHGDFYKACVSDCGCHDNRMDKIWWNEAWMGWPVDESYTRNSNVTDAAKLQGKLMLVVGELDHNVDPASTLQVANALQKADKDFELLIITGADHGAAETPYGSRRRADFFVRNLLGVEPRVN</sequence>
<evidence type="ECO:0000256" key="2">
    <source>
        <dbReference type="SAM" id="SignalP"/>
    </source>
</evidence>
<dbReference type="SUPFAM" id="SSF82171">
    <property type="entry name" value="DPP6 N-terminal domain-like"/>
    <property type="match status" value="1"/>
</dbReference>
<dbReference type="PANTHER" id="PTHR11731:SF118">
    <property type="entry name" value="BLR1971 PROTEIN"/>
    <property type="match status" value="1"/>
</dbReference>
<dbReference type="Gene3D" id="2.60.40.780">
    <property type="entry name" value="von Hippel-Lindau disease tumour suppressor, beta domain"/>
    <property type="match status" value="1"/>
</dbReference>
<dbReference type="Pfam" id="PF01847">
    <property type="entry name" value="VHL"/>
    <property type="match status" value="1"/>
</dbReference>
<dbReference type="GO" id="GO:0008236">
    <property type="term" value="F:serine-type peptidase activity"/>
    <property type="evidence" value="ECO:0007669"/>
    <property type="project" value="InterPro"/>
</dbReference>
<feature type="domain" description="von Hippel-Lindau disease tumour suppressor beta" evidence="5">
    <location>
        <begin position="100"/>
        <end position="159"/>
    </location>
</feature>
<gene>
    <name evidence="6" type="ORF">KBB96_12510</name>
</gene>
<evidence type="ECO:0000313" key="7">
    <source>
        <dbReference type="Proteomes" id="UP000676169"/>
    </source>
</evidence>
<evidence type="ECO:0000256" key="1">
    <source>
        <dbReference type="SAM" id="MobiDB-lite"/>
    </source>
</evidence>
<protein>
    <submittedName>
        <fullName evidence="6">DPP IV N-terminal domain-containing protein</fullName>
    </submittedName>
</protein>
<dbReference type="InterPro" id="IPR002469">
    <property type="entry name" value="Peptidase_S9B_N"/>
</dbReference>
<evidence type="ECO:0000259" key="4">
    <source>
        <dbReference type="Pfam" id="PF00930"/>
    </source>
</evidence>
<dbReference type="PANTHER" id="PTHR11731">
    <property type="entry name" value="PROTEASE FAMILY S9B,C DIPEPTIDYL-PEPTIDASE IV-RELATED"/>
    <property type="match status" value="1"/>
</dbReference>
<dbReference type="InterPro" id="IPR050278">
    <property type="entry name" value="Serine_Prot_S9B/DPPIV"/>
</dbReference>
<name>A0A975IY26_9BACT</name>
<feature type="domain" description="Dipeptidylpeptidase IV N-terminal" evidence="4">
    <location>
        <begin position="240"/>
        <end position="491"/>
    </location>
</feature>
<reference evidence="6" key="1">
    <citation type="submission" date="2021-04" db="EMBL/GenBank/DDBJ databases">
        <title>Luteolibacter sp. 32A isolated from the skin of an Anderson's salamander (Ambystoma andersonii).</title>
        <authorList>
            <person name="Spergser J."/>
            <person name="Busse H.-J."/>
        </authorList>
    </citation>
    <scope>NUCLEOTIDE SEQUENCE</scope>
    <source>
        <strain evidence="6">32A</strain>
    </source>
</reference>
<feature type="region of interest" description="Disordered" evidence="1">
    <location>
        <begin position="174"/>
        <end position="246"/>
    </location>
</feature>
<evidence type="ECO:0000313" key="6">
    <source>
        <dbReference type="EMBL" id="QUE49694.1"/>
    </source>
</evidence>
<dbReference type="KEGG" id="lamb:KBB96_12510"/>
<dbReference type="GO" id="GO:0006508">
    <property type="term" value="P:proteolysis"/>
    <property type="evidence" value="ECO:0007669"/>
    <property type="project" value="InterPro"/>
</dbReference>
<dbReference type="InterPro" id="IPR001375">
    <property type="entry name" value="Peptidase_S9_cat"/>
</dbReference>
<feature type="domain" description="Peptidase S9 prolyl oligopeptidase catalytic" evidence="3">
    <location>
        <begin position="578"/>
        <end position="769"/>
    </location>
</feature>
<dbReference type="SUPFAM" id="SSF53474">
    <property type="entry name" value="alpha/beta-Hydrolases"/>
    <property type="match status" value="1"/>
</dbReference>
<dbReference type="InterPro" id="IPR029058">
    <property type="entry name" value="AB_hydrolase_fold"/>
</dbReference>
<dbReference type="EMBL" id="CP073100">
    <property type="protein sequence ID" value="QUE49694.1"/>
    <property type="molecule type" value="Genomic_DNA"/>
</dbReference>
<dbReference type="Proteomes" id="UP000676169">
    <property type="component" value="Chromosome"/>
</dbReference>